<dbReference type="GO" id="GO:0043139">
    <property type="term" value="F:5'-3' DNA helicase activity"/>
    <property type="evidence" value="ECO:0007669"/>
    <property type="project" value="UniProtKB-EC"/>
</dbReference>
<dbReference type="Pfam" id="PF21530">
    <property type="entry name" value="Pif1_2B_dom"/>
    <property type="match status" value="1"/>
</dbReference>
<dbReference type="InterPro" id="IPR044876">
    <property type="entry name" value="HRDC_dom_sf"/>
</dbReference>
<keyword evidence="2 9" id="KW-0227">DNA damage</keyword>
<dbReference type="SUPFAM" id="SSF47819">
    <property type="entry name" value="HRDC-like"/>
    <property type="match status" value="2"/>
</dbReference>
<feature type="domain" description="HRDC" evidence="10">
    <location>
        <begin position="152"/>
        <end position="232"/>
    </location>
</feature>
<reference evidence="11" key="1">
    <citation type="submission" date="2020-06" db="EMBL/GenBank/DDBJ databases">
        <authorList>
            <consortium name="Plant Systems Biology data submission"/>
        </authorList>
    </citation>
    <scope>NUCLEOTIDE SEQUENCE</scope>
    <source>
        <strain evidence="11">D6</strain>
    </source>
</reference>
<evidence type="ECO:0000256" key="8">
    <source>
        <dbReference type="ARBA" id="ARBA00023235"/>
    </source>
</evidence>
<dbReference type="CDD" id="cd18037">
    <property type="entry name" value="DEXSc_Pif1_like"/>
    <property type="match status" value="1"/>
</dbReference>
<dbReference type="InterPro" id="IPR002121">
    <property type="entry name" value="HRDC_dom"/>
</dbReference>
<accession>A0A9N8F2H6</accession>
<evidence type="ECO:0000256" key="1">
    <source>
        <dbReference type="ARBA" id="ARBA00022741"/>
    </source>
</evidence>
<feature type="domain" description="HRDC" evidence="10">
    <location>
        <begin position="60"/>
        <end position="142"/>
    </location>
</feature>
<dbReference type="AlphaFoldDB" id="A0A9N8F2H6"/>
<keyword evidence="5 9" id="KW-0067">ATP-binding</keyword>
<evidence type="ECO:0000256" key="5">
    <source>
        <dbReference type="ARBA" id="ARBA00022840"/>
    </source>
</evidence>
<dbReference type="SUPFAM" id="SSF52540">
    <property type="entry name" value="P-loop containing nucleoside triphosphate hydrolases"/>
    <property type="match status" value="2"/>
</dbReference>
<evidence type="ECO:0000256" key="6">
    <source>
        <dbReference type="ARBA" id="ARBA00023125"/>
    </source>
</evidence>
<dbReference type="GO" id="GO:0006281">
    <property type="term" value="P:DNA repair"/>
    <property type="evidence" value="ECO:0007669"/>
    <property type="project" value="UniProtKB-KW"/>
</dbReference>
<dbReference type="InterPro" id="IPR051055">
    <property type="entry name" value="PIF1_helicase"/>
</dbReference>
<dbReference type="Pfam" id="PF05970">
    <property type="entry name" value="PIF1"/>
    <property type="match status" value="1"/>
</dbReference>
<name>A0A9N8F2H6_9STRA</name>
<dbReference type="GO" id="GO:0003676">
    <property type="term" value="F:nucleic acid binding"/>
    <property type="evidence" value="ECO:0007669"/>
    <property type="project" value="InterPro"/>
</dbReference>
<dbReference type="Pfam" id="PF00570">
    <property type="entry name" value="HRDC"/>
    <property type="match status" value="2"/>
</dbReference>
<dbReference type="PROSITE" id="PS50967">
    <property type="entry name" value="HRDC"/>
    <property type="match status" value="2"/>
</dbReference>
<keyword evidence="8" id="KW-0413">Isomerase</keyword>
<dbReference type="Proteomes" id="UP001153069">
    <property type="component" value="Unassembled WGS sequence"/>
</dbReference>
<dbReference type="GO" id="GO:0016787">
    <property type="term" value="F:hydrolase activity"/>
    <property type="evidence" value="ECO:0007669"/>
    <property type="project" value="UniProtKB-KW"/>
</dbReference>
<dbReference type="InterPro" id="IPR027417">
    <property type="entry name" value="P-loop_NTPase"/>
</dbReference>
<sequence>MLFAAAFAGLSRRQCVSSIGACGFRGPLFNQWLYTPPVVANRRRQVFSLWSTPPSHYYASPNVSQLRNDLMQYRRQQVGESRNRKSVSAVLSNDMLDEISLLLPTTREELSEVKGIGPKKLELYGDDILSIVRQYTSTHGKPRVSSSTGDTKIRKTQLRADLKQYRLLQSKALDKPPYTVFNNLALEEMYKNLPTTPEELLQVKGIGPKKLELYGDDILRILAPYTTAGINNNNNNQRSSKPVPKRAIIPVESLTDEQQRAAAFLLSPTYPNGFLTGSAGTGKSHLLKYLVQELIQKRKVGVTASTGVAAIHVTGKTLHSFFGIGLGTGNVDAILKKVLKNAEAVQRIVETDTLIIDECSMMSSDLIELLDYVARQVRHGNPMGHLPFGGMQVICFGDFFQLPPVVKGDYSGNKPFCFDSPVWEELGLSQNMIELKQVQRQENADFAALLNKVRIGDVDVHDIQQLNERCVIREDVHPLPTDGIVPTRMYSLNKDVDAENQARLAELKGEEIVCHAQDSWREQLPIGTAVAVKKQMAESLNLELPNEVRLKVGAQVMLTRNKSVERKLVNGSRGVVVRFEQQGDASVPIVRFDCGIVMPVSPVEAVRHNPDGGGVGCLVRQQVPLKLAWALTVHKSQGTTLSRAMLDISAAFEFGQCYVALSRVQSLEGLWLVKPARLHNIKVSPQVLDFYYNRNAKRS</sequence>
<comment type="similarity">
    <text evidence="9">Belongs to the helicase family.</text>
</comment>
<dbReference type="InterPro" id="IPR010997">
    <property type="entry name" value="HRDC-like_sf"/>
</dbReference>
<dbReference type="InterPro" id="IPR010285">
    <property type="entry name" value="DNA_helicase_pif1-like_DEAD"/>
</dbReference>
<dbReference type="EC" id="5.6.2.3" evidence="9"/>
<gene>
    <name evidence="11" type="ORF">SEMRO_2846_G338410.1</name>
</gene>
<dbReference type="PANTHER" id="PTHR47642">
    <property type="entry name" value="ATP-DEPENDENT DNA HELICASE"/>
    <property type="match status" value="1"/>
</dbReference>
<evidence type="ECO:0000313" key="12">
    <source>
        <dbReference type="Proteomes" id="UP001153069"/>
    </source>
</evidence>
<dbReference type="InterPro" id="IPR049163">
    <property type="entry name" value="Pif1-like_2B_dom"/>
</dbReference>
<proteinExistence type="inferred from homology"/>
<keyword evidence="3 9" id="KW-0378">Hydrolase</keyword>
<evidence type="ECO:0000256" key="9">
    <source>
        <dbReference type="RuleBase" id="RU363044"/>
    </source>
</evidence>
<dbReference type="Gene3D" id="1.10.150.80">
    <property type="entry name" value="HRDC domain"/>
    <property type="match status" value="2"/>
</dbReference>
<comment type="catalytic activity">
    <reaction evidence="9">
        <text>ATP + H2O = ADP + phosphate + H(+)</text>
        <dbReference type="Rhea" id="RHEA:13065"/>
        <dbReference type="ChEBI" id="CHEBI:15377"/>
        <dbReference type="ChEBI" id="CHEBI:15378"/>
        <dbReference type="ChEBI" id="CHEBI:30616"/>
        <dbReference type="ChEBI" id="CHEBI:43474"/>
        <dbReference type="ChEBI" id="CHEBI:456216"/>
        <dbReference type="EC" id="5.6.2.3"/>
    </reaction>
</comment>
<organism evidence="11 12">
    <name type="scientific">Seminavis robusta</name>
    <dbReference type="NCBI Taxonomy" id="568900"/>
    <lineage>
        <taxon>Eukaryota</taxon>
        <taxon>Sar</taxon>
        <taxon>Stramenopiles</taxon>
        <taxon>Ochrophyta</taxon>
        <taxon>Bacillariophyta</taxon>
        <taxon>Bacillariophyceae</taxon>
        <taxon>Bacillariophycidae</taxon>
        <taxon>Naviculales</taxon>
        <taxon>Naviculaceae</taxon>
        <taxon>Seminavis</taxon>
    </lineage>
</organism>
<protein>
    <recommendedName>
        <fullName evidence="9">ATP-dependent DNA helicase</fullName>
        <ecNumber evidence="9">5.6.2.3</ecNumber>
    </recommendedName>
</protein>
<keyword evidence="9" id="KW-0233">DNA recombination</keyword>
<evidence type="ECO:0000313" key="11">
    <source>
        <dbReference type="EMBL" id="CAB9530349.1"/>
    </source>
</evidence>
<comment type="cofactor">
    <cofactor evidence="9">
        <name>Mg(2+)</name>
        <dbReference type="ChEBI" id="CHEBI:18420"/>
    </cofactor>
</comment>
<evidence type="ECO:0000256" key="7">
    <source>
        <dbReference type="ARBA" id="ARBA00023204"/>
    </source>
</evidence>
<evidence type="ECO:0000259" key="10">
    <source>
        <dbReference type="PROSITE" id="PS50967"/>
    </source>
</evidence>
<dbReference type="SMART" id="SM00341">
    <property type="entry name" value="HRDC"/>
    <property type="match status" value="2"/>
</dbReference>
<keyword evidence="12" id="KW-1185">Reference proteome</keyword>
<keyword evidence="7 9" id="KW-0234">DNA repair</keyword>
<keyword evidence="4 9" id="KW-0347">Helicase</keyword>
<dbReference type="GO" id="GO:0005524">
    <property type="term" value="F:ATP binding"/>
    <property type="evidence" value="ECO:0007669"/>
    <property type="project" value="UniProtKB-KW"/>
</dbReference>
<dbReference type="OrthoDB" id="204514at2759"/>
<keyword evidence="6" id="KW-0238">DNA-binding</keyword>
<dbReference type="CDD" id="cd18809">
    <property type="entry name" value="SF1_C_RecD"/>
    <property type="match status" value="1"/>
</dbReference>
<dbReference type="PANTHER" id="PTHR47642:SF5">
    <property type="entry name" value="ATP-DEPENDENT DNA HELICASE"/>
    <property type="match status" value="1"/>
</dbReference>
<keyword evidence="1 9" id="KW-0547">Nucleotide-binding</keyword>
<evidence type="ECO:0000256" key="2">
    <source>
        <dbReference type="ARBA" id="ARBA00022763"/>
    </source>
</evidence>
<dbReference type="GO" id="GO:0006310">
    <property type="term" value="P:DNA recombination"/>
    <property type="evidence" value="ECO:0007669"/>
    <property type="project" value="UniProtKB-KW"/>
</dbReference>
<dbReference type="EMBL" id="CAICTM010002844">
    <property type="protein sequence ID" value="CAB9530349.1"/>
    <property type="molecule type" value="Genomic_DNA"/>
</dbReference>
<evidence type="ECO:0000256" key="4">
    <source>
        <dbReference type="ARBA" id="ARBA00022806"/>
    </source>
</evidence>
<dbReference type="Gene3D" id="3.40.50.300">
    <property type="entry name" value="P-loop containing nucleotide triphosphate hydrolases"/>
    <property type="match status" value="1"/>
</dbReference>
<comment type="caution">
    <text evidence="11">The sequence shown here is derived from an EMBL/GenBank/DDBJ whole genome shotgun (WGS) entry which is preliminary data.</text>
</comment>
<evidence type="ECO:0000256" key="3">
    <source>
        <dbReference type="ARBA" id="ARBA00022801"/>
    </source>
</evidence>
<dbReference type="GO" id="GO:0000723">
    <property type="term" value="P:telomere maintenance"/>
    <property type="evidence" value="ECO:0007669"/>
    <property type="project" value="InterPro"/>
</dbReference>